<dbReference type="OrthoDB" id="2585681at2"/>
<evidence type="ECO:0000313" key="6">
    <source>
        <dbReference type="Proteomes" id="UP000236454"/>
    </source>
</evidence>
<dbReference type="GO" id="GO:0043565">
    <property type="term" value="F:sequence-specific DNA binding"/>
    <property type="evidence" value="ECO:0007669"/>
    <property type="project" value="InterPro"/>
</dbReference>
<dbReference type="Gene3D" id="1.10.10.60">
    <property type="entry name" value="Homeodomain-like"/>
    <property type="match status" value="1"/>
</dbReference>
<dbReference type="PROSITE" id="PS01124">
    <property type="entry name" value="HTH_ARAC_FAMILY_2"/>
    <property type="match status" value="1"/>
</dbReference>
<dbReference type="InterPro" id="IPR009057">
    <property type="entry name" value="Homeodomain-like_sf"/>
</dbReference>
<feature type="domain" description="HTH araC/xylS-type" evidence="4">
    <location>
        <begin position="170"/>
        <end position="268"/>
    </location>
</feature>
<dbReference type="SUPFAM" id="SSF46689">
    <property type="entry name" value="Homeodomain-like"/>
    <property type="match status" value="1"/>
</dbReference>
<keyword evidence="2" id="KW-0238">DNA-binding</keyword>
<dbReference type="Pfam" id="PF12833">
    <property type="entry name" value="HTH_18"/>
    <property type="match status" value="1"/>
</dbReference>
<dbReference type="GO" id="GO:0003700">
    <property type="term" value="F:DNA-binding transcription factor activity"/>
    <property type="evidence" value="ECO:0007669"/>
    <property type="project" value="InterPro"/>
</dbReference>
<keyword evidence="1" id="KW-0805">Transcription regulation</keyword>
<dbReference type="SMART" id="SM00342">
    <property type="entry name" value="HTH_ARAC"/>
    <property type="match status" value="1"/>
</dbReference>
<protein>
    <submittedName>
        <fullName evidence="5">Transcriptional regulator, AraC family</fullName>
    </submittedName>
</protein>
<dbReference type="STRING" id="477690.SAMN05216474_3158"/>
<keyword evidence="6" id="KW-1185">Reference proteome</keyword>
<evidence type="ECO:0000256" key="2">
    <source>
        <dbReference type="ARBA" id="ARBA00023125"/>
    </source>
</evidence>
<name>A0A1I7BX07_9FLAO</name>
<dbReference type="Proteomes" id="UP000236454">
    <property type="component" value="Unassembled WGS sequence"/>
</dbReference>
<accession>A0A1I7BX07</accession>
<gene>
    <name evidence="5" type="ORF">SAMN05216474_3158</name>
</gene>
<dbReference type="EMBL" id="FPAS01000009">
    <property type="protein sequence ID" value="SFT91726.1"/>
    <property type="molecule type" value="Genomic_DNA"/>
</dbReference>
<dbReference type="AlphaFoldDB" id="A0A1I7BX07"/>
<evidence type="ECO:0000256" key="3">
    <source>
        <dbReference type="ARBA" id="ARBA00023163"/>
    </source>
</evidence>
<dbReference type="RefSeq" id="WP_090253430.1">
    <property type="nucleotide sequence ID" value="NZ_FPAS01000009.1"/>
</dbReference>
<keyword evidence="3" id="KW-0804">Transcription</keyword>
<dbReference type="InterPro" id="IPR018060">
    <property type="entry name" value="HTH_AraC"/>
</dbReference>
<evidence type="ECO:0000256" key="1">
    <source>
        <dbReference type="ARBA" id="ARBA00023015"/>
    </source>
</evidence>
<proteinExistence type="predicted"/>
<reference evidence="5 6" key="1">
    <citation type="submission" date="2016-10" db="EMBL/GenBank/DDBJ databases">
        <authorList>
            <person name="de Groot N.N."/>
        </authorList>
    </citation>
    <scope>NUCLEOTIDE SEQUENCE [LARGE SCALE GENOMIC DNA]</scope>
    <source>
        <strain evidence="5 6">CGMCC 1.7005</strain>
    </source>
</reference>
<sequence>MKLQKGIVIKDNADVNKRIKTEAFRSSTRKTKAHKHKAYFELVFLSKGSGTHTIDYDTYPIDGPVIFTIRQDQLHFWDITSKPEGFVSIIKKDFISESLDGELKTLLQELSGYNYLPLQEETRITQLFELLSTEENLTAIEGLLKALIAKILEQATEYSSGGNVQKGVFHQFLDLLSQTEKLQNNVAYYAEQLHLTPQGLNNVCQQAVQHKASKVIADHIISEAKRLLIYSTLSIHQIGEQLHFKDPSHFVKYFKRYAESTPKQYRDNSAQGI</sequence>
<dbReference type="PANTHER" id="PTHR43280">
    <property type="entry name" value="ARAC-FAMILY TRANSCRIPTIONAL REGULATOR"/>
    <property type="match status" value="1"/>
</dbReference>
<organism evidence="5 6">
    <name type="scientific">Lishizhenia tianjinensis</name>
    <dbReference type="NCBI Taxonomy" id="477690"/>
    <lineage>
        <taxon>Bacteria</taxon>
        <taxon>Pseudomonadati</taxon>
        <taxon>Bacteroidota</taxon>
        <taxon>Flavobacteriia</taxon>
        <taxon>Flavobacteriales</taxon>
        <taxon>Crocinitomicaceae</taxon>
        <taxon>Lishizhenia</taxon>
    </lineage>
</organism>
<evidence type="ECO:0000259" key="4">
    <source>
        <dbReference type="PROSITE" id="PS01124"/>
    </source>
</evidence>
<dbReference type="PANTHER" id="PTHR43280:SF32">
    <property type="entry name" value="TRANSCRIPTIONAL REGULATORY PROTEIN"/>
    <property type="match status" value="1"/>
</dbReference>
<evidence type="ECO:0000313" key="5">
    <source>
        <dbReference type="EMBL" id="SFT91726.1"/>
    </source>
</evidence>